<reference evidence="6 7" key="1">
    <citation type="submission" date="2020-01" db="EMBL/GenBank/DDBJ databases">
        <title>Genetics and antimicrobial susceptibilities of Nocardia species isolated from the soil; a comparison with species isolated from humans.</title>
        <authorList>
            <person name="Carrasco G."/>
            <person name="Monzon S."/>
            <person name="Sansegundo M."/>
            <person name="Garcia E."/>
            <person name="Garrido N."/>
            <person name="Medina M.J."/>
            <person name="Villalon P."/>
            <person name="Ramirez-Arocha A.C."/>
            <person name="Jimenez P."/>
            <person name="Cuesta I."/>
            <person name="Valdezate S."/>
        </authorList>
    </citation>
    <scope>NUCLEOTIDE SEQUENCE [LARGE SCALE GENOMIC DNA]</scope>
    <source>
        <strain evidence="4 6">CNM20110639</strain>
        <strain evidence="5 7">CNM20110649</strain>
    </source>
</reference>
<dbReference type="EMBL" id="JAAGUX010000034">
    <property type="protein sequence ID" value="NEW57664.1"/>
    <property type="molecule type" value="Genomic_DNA"/>
</dbReference>
<evidence type="ECO:0000313" key="5">
    <source>
        <dbReference type="EMBL" id="NEW57664.1"/>
    </source>
</evidence>
<dbReference type="Proteomes" id="UP000468928">
    <property type="component" value="Unassembled WGS sequence"/>
</dbReference>
<evidence type="ECO:0000256" key="2">
    <source>
        <dbReference type="ARBA" id="ARBA00023163"/>
    </source>
</evidence>
<feature type="domain" description="HTH deoR-type" evidence="3">
    <location>
        <begin position="5"/>
        <end position="30"/>
    </location>
</feature>
<comment type="caution">
    <text evidence="4">The sequence shown here is derived from an EMBL/GenBank/DDBJ whole genome shotgun (WGS) entry which is preliminary data.</text>
</comment>
<dbReference type="Pfam" id="PF08220">
    <property type="entry name" value="HTH_DeoR"/>
    <property type="match status" value="1"/>
</dbReference>
<keyword evidence="7" id="KW-1185">Reference proteome</keyword>
<dbReference type="GO" id="GO:0003700">
    <property type="term" value="F:DNA-binding transcription factor activity"/>
    <property type="evidence" value="ECO:0007669"/>
    <property type="project" value="InterPro"/>
</dbReference>
<evidence type="ECO:0000313" key="4">
    <source>
        <dbReference type="EMBL" id="NEW47028.1"/>
    </source>
</evidence>
<evidence type="ECO:0000313" key="7">
    <source>
        <dbReference type="Proteomes" id="UP000470876"/>
    </source>
</evidence>
<name>A0A6P1DA76_9NOCA</name>
<organism evidence="4 6">
    <name type="scientific">Nocardia cyriacigeorgica</name>
    <dbReference type="NCBI Taxonomy" id="135487"/>
    <lineage>
        <taxon>Bacteria</taxon>
        <taxon>Bacillati</taxon>
        <taxon>Actinomycetota</taxon>
        <taxon>Actinomycetes</taxon>
        <taxon>Mycobacteriales</taxon>
        <taxon>Nocardiaceae</taxon>
        <taxon>Nocardia</taxon>
    </lineage>
</organism>
<dbReference type="EMBL" id="JAAGUZ010000068">
    <property type="protein sequence ID" value="NEW47028.1"/>
    <property type="molecule type" value="Genomic_DNA"/>
</dbReference>
<dbReference type="Proteomes" id="UP000470876">
    <property type="component" value="Unassembled WGS sequence"/>
</dbReference>
<evidence type="ECO:0000259" key="3">
    <source>
        <dbReference type="Pfam" id="PF08220"/>
    </source>
</evidence>
<dbReference type="AlphaFoldDB" id="A0A6P1DA76"/>
<proteinExistence type="predicted"/>
<accession>A0A6P1DA76</accession>
<evidence type="ECO:0000313" key="6">
    <source>
        <dbReference type="Proteomes" id="UP000468928"/>
    </source>
</evidence>
<evidence type="ECO:0000256" key="1">
    <source>
        <dbReference type="ARBA" id="ARBA00023015"/>
    </source>
</evidence>
<dbReference type="SUPFAM" id="SSF46785">
    <property type="entry name" value="Winged helix' DNA-binding domain"/>
    <property type="match status" value="1"/>
</dbReference>
<dbReference type="RefSeq" id="WP_163826114.1">
    <property type="nucleotide sequence ID" value="NZ_JAAGUX010000034.1"/>
</dbReference>
<keyword evidence="1" id="KW-0805">Transcription regulation</keyword>
<protein>
    <submittedName>
        <fullName evidence="4">DeoR family transcriptional regulator</fullName>
    </submittedName>
</protein>
<dbReference type="InterPro" id="IPR001034">
    <property type="entry name" value="DeoR_HTH"/>
</dbReference>
<gene>
    <name evidence="4" type="ORF">GV789_21645</name>
    <name evidence="5" type="ORF">GV794_18670</name>
</gene>
<keyword evidence="2" id="KW-0804">Transcription</keyword>
<dbReference type="InterPro" id="IPR036390">
    <property type="entry name" value="WH_DNA-bd_sf"/>
</dbReference>
<sequence>MVSHKISDQTARNDLVDLENRGLLIRAKAGRSYVWSPAPNFEKVLRPDQDHRAAPNRPGGAA</sequence>